<protein>
    <submittedName>
        <fullName evidence="2">Uncharacterized protein</fullName>
    </submittedName>
</protein>
<feature type="compositionally biased region" description="Polar residues" evidence="1">
    <location>
        <begin position="43"/>
        <end position="55"/>
    </location>
</feature>
<evidence type="ECO:0000256" key="1">
    <source>
        <dbReference type="SAM" id="MobiDB-lite"/>
    </source>
</evidence>
<name>A0A0L0JDY9_9ACTN</name>
<dbReference type="OrthoDB" id="9967015at2"/>
<comment type="caution">
    <text evidence="2">The sequence shown here is derived from an EMBL/GenBank/DDBJ whole genome shotgun (WGS) entry which is preliminary data.</text>
</comment>
<sequence>MPGPSHVTVSPSPRFHTTDVGRATAVTDTPGTDAVADTAPHTCRSSHNQVDSRTNCSTAGLASIRSDGNRSCPRATCASCAGDGCGTPPSCCCPSGIQTGGR</sequence>
<dbReference type="AlphaFoldDB" id="A0A0L0JDY9"/>
<dbReference type="RefSeq" id="WP_050375605.1">
    <property type="nucleotide sequence ID" value="NZ_KQ257835.1"/>
</dbReference>
<accession>A0A0L0JDY9</accession>
<organism evidence="2 3">
    <name type="scientific">Streptomyces acidiscabies</name>
    <dbReference type="NCBI Taxonomy" id="42234"/>
    <lineage>
        <taxon>Bacteria</taxon>
        <taxon>Bacillati</taxon>
        <taxon>Actinomycetota</taxon>
        <taxon>Actinomycetes</taxon>
        <taxon>Kitasatosporales</taxon>
        <taxon>Streptomycetaceae</taxon>
        <taxon>Streptomyces</taxon>
    </lineage>
</organism>
<proteinExistence type="predicted"/>
<dbReference type="Proteomes" id="UP000037151">
    <property type="component" value="Unassembled WGS sequence"/>
</dbReference>
<evidence type="ECO:0000313" key="2">
    <source>
        <dbReference type="EMBL" id="KND23828.1"/>
    </source>
</evidence>
<gene>
    <name evidence="2" type="ORF">IQ63_43670</name>
</gene>
<dbReference type="EMBL" id="JPPY01000257">
    <property type="protein sequence ID" value="KND23828.1"/>
    <property type="molecule type" value="Genomic_DNA"/>
</dbReference>
<reference evidence="3" key="1">
    <citation type="submission" date="2014-07" db="EMBL/GenBank/DDBJ databases">
        <title>Genome sequencing of plant-pathogenic Streptomyces species.</title>
        <authorList>
            <person name="Harrison J."/>
            <person name="Sapp M."/>
            <person name="Thwaites R."/>
            <person name="Studholme D.J."/>
        </authorList>
    </citation>
    <scope>NUCLEOTIDE SEQUENCE [LARGE SCALE GENOMIC DNA]</scope>
    <source>
        <strain evidence="3">NCPPB 4445</strain>
    </source>
</reference>
<feature type="region of interest" description="Disordered" evidence="1">
    <location>
        <begin position="1"/>
        <end position="55"/>
    </location>
</feature>
<evidence type="ECO:0000313" key="3">
    <source>
        <dbReference type="Proteomes" id="UP000037151"/>
    </source>
</evidence>